<proteinExistence type="predicted"/>
<dbReference type="RefSeq" id="XP_041166727.1">
    <property type="nucleotide sequence ID" value="XM_041301617.1"/>
</dbReference>
<evidence type="ECO:0000256" key="1">
    <source>
        <dbReference type="SAM" id="SignalP"/>
    </source>
</evidence>
<dbReference type="GeneID" id="64595381"/>
<evidence type="ECO:0008006" key="4">
    <source>
        <dbReference type="Google" id="ProtNLM"/>
    </source>
</evidence>
<keyword evidence="3" id="KW-1185">Reference proteome</keyword>
<protein>
    <recommendedName>
        <fullName evidence="4">Secreted protein</fullName>
    </recommendedName>
</protein>
<organism evidence="2 3">
    <name type="scientific">Suillus plorans</name>
    <dbReference type="NCBI Taxonomy" id="116603"/>
    <lineage>
        <taxon>Eukaryota</taxon>
        <taxon>Fungi</taxon>
        <taxon>Dikarya</taxon>
        <taxon>Basidiomycota</taxon>
        <taxon>Agaricomycotina</taxon>
        <taxon>Agaricomycetes</taxon>
        <taxon>Agaricomycetidae</taxon>
        <taxon>Boletales</taxon>
        <taxon>Suillineae</taxon>
        <taxon>Suillaceae</taxon>
        <taxon>Suillus</taxon>
    </lineage>
</organism>
<name>A0A9P7DX88_9AGAM</name>
<gene>
    <name evidence="2" type="ORF">HD556DRAFT_1328623</name>
</gene>
<feature type="signal peptide" evidence="1">
    <location>
        <begin position="1"/>
        <end position="16"/>
    </location>
</feature>
<evidence type="ECO:0000313" key="2">
    <source>
        <dbReference type="EMBL" id="KAG1805112.1"/>
    </source>
</evidence>
<keyword evidence="1" id="KW-0732">Signal</keyword>
<accession>A0A9P7DX88</accession>
<dbReference type="Proteomes" id="UP000719766">
    <property type="component" value="Unassembled WGS sequence"/>
</dbReference>
<dbReference type="OrthoDB" id="2691104at2759"/>
<comment type="caution">
    <text evidence="2">The sequence shown here is derived from an EMBL/GenBank/DDBJ whole genome shotgun (WGS) entry which is preliminary data.</text>
</comment>
<dbReference type="EMBL" id="JABBWE010000003">
    <property type="protein sequence ID" value="KAG1805112.1"/>
    <property type="molecule type" value="Genomic_DNA"/>
</dbReference>
<reference evidence="2" key="1">
    <citation type="journal article" date="2020" name="New Phytol.">
        <title>Comparative genomics reveals dynamic genome evolution in host specialist ectomycorrhizal fungi.</title>
        <authorList>
            <person name="Lofgren L.A."/>
            <person name="Nguyen N.H."/>
            <person name="Vilgalys R."/>
            <person name="Ruytinx J."/>
            <person name="Liao H.L."/>
            <person name="Branco S."/>
            <person name="Kuo A."/>
            <person name="LaButti K."/>
            <person name="Lipzen A."/>
            <person name="Andreopoulos W."/>
            <person name="Pangilinan J."/>
            <person name="Riley R."/>
            <person name="Hundley H."/>
            <person name="Na H."/>
            <person name="Barry K."/>
            <person name="Grigoriev I.V."/>
            <person name="Stajich J.E."/>
            <person name="Kennedy P.G."/>
        </authorList>
    </citation>
    <scope>NUCLEOTIDE SEQUENCE</scope>
    <source>
        <strain evidence="2">S12</strain>
    </source>
</reference>
<evidence type="ECO:0000313" key="3">
    <source>
        <dbReference type="Proteomes" id="UP000719766"/>
    </source>
</evidence>
<feature type="chain" id="PRO_5040432874" description="Secreted protein" evidence="1">
    <location>
        <begin position="17"/>
        <end position="82"/>
    </location>
</feature>
<dbReference type="AlphaFoldDB" id="A0A9P7DX88"/>
<sequence length="82" mass="9381">MVKCMYSFILVLFVHAFNILTGHRALWERGVHHCNVSLSNIMGYHLHGQFIGVLNDYDLIVILPSSYIPPTMNCIVILSFDM</sequence>